<dbReference type="AlphaFoldDB" id="A0A9D2SB55"/>
<name>A0A9D2SB55_9FIRM</name>
<reference evidence="2" key="1">
    <citation type="journal article" date="2021" name="PeerJ">
        <title>Extensive microbial diversity within the chicken gut microbiome revealed by metagenomics and culture.</title>
        <authorList>
            <person name="Gilroy R."/>
            <person name="Ravi A."/>
            <person name="Getino M."/>
            <person name="Pursley I."/>
            <person name="Horton D.L."/>
            <person name="Alikhan N.F."/>
            <person name="Baker D."/>
            <person name="Gharbi K."/>
            <person name="Hall N."/>
            <person name="Watson M."/>
            <person name="Adriaenssens E.M."/>
            <person name="Foster-Nyarko E."/>
            <person name="Jarju S."/>
            <person name="Secka A."/>
            <person name="Antonio M."/>
            <person name="Oren A."/>
            <person name="Chaudhuri R.R."/>
            <person name="La Ragione R."/>
            <person name="Hildebrand F."/>
            <person name="Pallen M.J."/>
        </authorList>
    </citation>
    <scope>NUCLEOTIDE SEQUENCE</scope>
    <source>
        <strain evidence="2">CHK192-8294</strain>
    </source>
</reference>
<accession>A0A9D2SB55</accession>
<proteinExistence type="predicted"/>
<feature type="domain" description="YqbQ/XkdQ" evidence="1">
    <location>
        <begin position="24"/>
        <end position="309"/>
    </location>
</feature>
<organism evidence="2 3">
    <name type="scientific">Candidatus Flavonifractor intestinigallinarum</name>
    <dbReference type="NCBI Taxonomy" id="2838586"/>
    <lineage>
        <taxon>Bacteria</taxon>
        <taxon>Bacillati</taxon>
        <taxon>Bacillota</taxon>
        <taxon>Clostridia</taxon>
        <taxon>Eubacteriales</taxon>
        <taxon>Oscillospiraceae</taxon>
        <taxon>Flavonifractor</taxon>
    </lineage>
</organism>
<protein>
    <recommendedName>
        <fullName evidence="1">YqbQ/XkdQ domain-containing protein</fullName>
    </recommendedName>
</protein>
<gene>
    <name evidence="2" type="ORF">H9712_08450</name>
</gene>
<dbReference type="InterPro" id="IPR056937">
    <property type="entry name" value="YqbQ/XkdQ"/>
</dbReference>
<evidence type="ECO:0000259" key="1">
    <source>
        <dbReference type="Pfam" id="PF24032"/>
    </source>
</evidence>
<dbReference type="Proteomes" id="UP000823921">
    <property type="component" value="Unassembled WGS sequence"/>
</dbReference>
<reference evidence="2" key="2">
    <citation type="submission" date="2021-04" db="EMBL/GenBank/DDBJ databases">
        <authorList>
            <person name="Gilroy R."/>
        </authorList>
    </citation>
    <scope>NUCLEOTIDE SEQUENCE</scope>
    <source>
        <strain evidence="2">CHK192-8294</strain>
    </source>
</reference>
<dbReference type="EMBL" id="DWXO01000080">
    <property type="protein sequence ID" value="HJB81002.1"/>
    <property type="molecule type" value="Genomic_DNA"/>
</dbReference>
<evidence type="ECO:0000313" key="2">
    <source>
        <dbReference type="EMBL" id="HJB81002.1"/>
    </source>
</evidence>
<sequence length="325" mass="34693">MDYELILTAPGGTARDVTQLVQTVTWSGSDSQTARELSASLAVPKDGSVTPPELVEGSQLTLRREGAQLFAGPLLSVTTSSQSSVVDLSALDRGRYLVGSEGWYQFAGVPPETAVAAICRDYSIPVAALAQTGLAVSRKFPGVALDKIIKSLYALAAQKNGKRYLARFTGAGALEVVEKPGAATLEIKSTMGVTNTWDISNLQNSVAIRTDTGALVRPVEDAPSITLNGRLEHVLIQRDGEDAGAEAKAWLEDHGLQQNLTVETLGDTRLISGNAVKLRDTGSGVSGLFWIESDTHTWKNGQYYSKVKLNFRNLADDTISGSEIQ</sequence>
<comment type="caution">
    <text evidence="2">The sequence shown here is derived from an EMBL/GenBank/DDBJ whole genome shotgun (WGS) entry which is preliminary data.</text>
</comment>
<dbReference type="Pfam" id="PF24032">
    <property type="entry name" value="YQBQ"/>
    <property type="match status" value="1"/>
</dbReference>
<evidence type="ECO:0000313" key="3">
    <source>
        <dbReference type="Proteomes" id="UP000823921"/>
    </source>
</evidence>